<organism evidence="1 2">
    <name type="scientific">Opisthorchis viverrini</name>
    <name type="common">Southeast Asian liver fluke</name>
    <dbReference type="NCBI Taxonomy" id="6198"/>
    <lineage>
        <taxon>Eukaryota</taxon>
        <taxon>Metazoa</taxon>
        <taxon>Spiralia</taxon>
        <taxon>Lophotrochozoa</taxon>
        <taxon>Platyhelminthes</taxon>
        <taxon>Trematoda</taxon>
        <taxon>Digenea</taxon>
        <taxon>Opisthorchiida</taxon>
        <taxon>Opisthorchiata</taxon>
        <taxon>Opisthorchiidae</taxon>
        <taxon>Opisthorchis</taxon>
    </lineage>
</organism>
<dbReference type="OrthoDB" id="10248812at2759"/>
<evidence type="ECO:0000313" key="2">
    <source>
        <dbReference type="Proteomes" id="UP000054324"/>
    </source>
</evidence>
<proteinExistence type="predicted"/>
<evidence type="ECO:0000313" key="1">
    <source>
        <dbReference type="EMBL" id="KER31996.1"/>
    </source>
</evidence>
<name>A0A074ZY32_OPIVI</name>
<reference evidence="1 2" key="1">
    <citation type="submission" date="2013-11" db="EMBL/GenBank/DDBJ databases">
        <title>Opisthorchis viverrini - life in the bile duct.</title>
        <authorList>
            <person name="Young N.D."/>
            <person name="Nagarajan N."/>
            <person name="Lin S.J."/>
            <person name="Korhonen P.K."/>
            <person name="Jex A.R."/>
            <person name="Hall R.S."/>
            <person name="Safavi-Hemami H."/>
            <person name="Kaewkong W."/>
            <person name="Bertrand D."/>
            <person name="Gao S."/>
            <person name="Seet Q."/>
            <person name="Wongkham S."/>
            <person name="Teh B.T."/>
            <person name="Wongkham C."/>
            <person name="Intapan P.M."/>
            <person name="Maleewong W."/>
            <person name="Yang X."/>
            <person name="Hu M."/>
            <person name="Wang Z."/>
            <person name="Hofmann A."/>
            <person name="Sternberg P.W."/>
            <person name="Tan P."/>
            <person name="Wang J."/>
            <person name="Gasser R.B."/>
        </authorList>
    </citation>
    <scope>NUCLEOTIDE SEQUENCE [LARGE SCALE GENOMIC DNA]</scope>
</reference>
<keyword evidence="2" id="KW-1185">Reference proteome</keyword>
<dbReference type="Proteomes" id="UP000054324">
    <property type="component" value="Unassembled WGS sequence"/>
</dbReference>
<accession>A0A074ZY32</accession>
<gene>
    <name evidence="1" type="ORF">T265_01924</name>
</gene>
<sequence length="97" mass="11469">MLRKLSTPERELYAYFGLRQLPRELGFEVYDRTPSQTFGEQTSVCDIRYQYLNLLKKDNVDFNMLTGVIGRGYTAADSKISNFLRKKTKQRNHFNHE</sequence>
<dbReference type="CTD" id="20316112"/>
<dbReference type="AlphaFoldDB" id="A0A074ZY32"/>
<dbReference type="GeneID" id="20316112"/>
<protein>
    <submittedName>
        <fullName evidence="1">Uncharacterized protein</fullName>
    </submittedName>
</protein>
<dbReference type="KEGG" id="ovi:T265_01924"/>
<dbReference type="RefSeq" id="XP_009164314.1">
    <property type="nucleotide sequence ID" value="XM_009166050.1"/>
</dbReference>
<dbReference type="EMBL" id="KL596639">
    <property type="protein sequence ID" value="KER31996.1"/>
    <property type="molecule type" value="Genomic_DNA"/>
</dbReference>